<dbReference type="EMBL" id="KV745050">
    <property type="protein sequence ID" value="OCK78599.1"/>
    <property type="molecule type" value="Genomic_DNA"/>
</dbReference>
<sequence length="282" mass="30676">MFLPASISPSPALGSMLLKFDFRKHFNIHRQPVLHLDYGSSEHFNVDHAALHHHSIYFGKPHGDDDLHHHALQPMETLDIPFYFLIFRHTHKHSHEHGLVTIPTETRVLTTSDVSLSMANPQIITSIATQVVTPTRSEILTTMSVSVNVVNPASSISGYVQVVDSDGIPVASSATFLGTATTTIAPGDVVVTAFPGTTTITVARDETPQSQPTLAVTFNPIQSVNVLTMAVQTPTAVVSAVNHTTYIQYMSGTRQIKPIAHGKVPPLKSKDKGMPHINVAYK</sequence>
<dbReference type="AlphaFoldDB" id="A0A8E2JDK2"/>
<organism evidence="1 2">
    <name type="scientific">Lepidopterella palustris CBS 459.81</name>
    <dbReference type="NCBI Taxonomy" id="1314670"/>
    <lineage>
        <taxon>Eukaryota</taxon>
        <taxon>Fungi</taxon>
        <taxon>Dikarya</taxon>
        <taxon>Ascomycota</taxon>
        <taxon>Pezizomycotina</taxon>
        <taxon>Dothideomycetes</taxon>
        <taxon>Pleosporomycetidae</taxon>
        <taxon>Mytilinidiales</taxon>
        <taxon>Argynnaceae</taxon>
        <taxon>Lepidopterella</taxon>
    </lineage>
</organism>
<gene>
    <name evidence="1" type="ORF">K432DRAFT_406326</name>
</gene>
<evidence type="ECO:0000313" key="1">
    <source>
        <dbReference type="EMBL" id="OCK78599.1"/>
    </source>
</evidence>
<protein>
    <submittedName>
        <fullName evidence="1">Uncharacterized protein</fullName>
    </submittedName>
</protein>
<name>A0A8E2JDK2_9PEZI</name>
<proteinExistence type="predicted"/>
<evidence type="ECO:0000313" key="2">
    <source>
        <dbReference type="Proteomes" id="UP000250266"/>
    </source>
</evidence>
<reference evidence="1 2" key="1">
    <citation type="journal article" date="2016" name="Nat. Commun.">
        <title>Ectomycorrhizal ecology is imprinted in the genome of the dominant symbiotic fungus Cenococcum geophilum.</title>
        <authorList>
            <consortium name="DOE Joint Genome Institute"/>
            <person name="Peter M."/>
            <person name="Kohler A."/>
            <person name="Ohm R.A."/>
            <person name="Kuo A."/>
            <person name="Krutzmann J."/>
            <person name="Morin E."/>
            <person name="Arend M."/>
            <person name="Barry K.W."/>
            <person name="Binder M."/>
            <person name="Choi C."/>
            <person name="Clum A."/>
            <person name="Copeland A."/>
            <person name="Grisel N."/>
            <person name="Haridas S."/>
            <person name="Kipfer T."/>
            <person name="LaButti K."/>
            <person name="Lindquist E."/>
            <person name="Lipzen A."/>
            <person name="Maire R."/>
            <person name="Meier B."/>
            <person name="Mihaltcheva S."/>
            <person name="Molinier V."/>
            <person name="Murat C."/>
            <person name="Poggeler S."/>
            <person name="Quandt C.A."/>
            <person name="Sperisen C."/>
            <person name="Tritt A."/>
            <person name="Tisserant E."/>
            <person name="Crous P.W."/>
            <person name="Henrissat B."/>
            <person name="Nehls U."/>
            <person name="Egli S."/>
            <person name="Spatafora J.W."/>
            <person name="Grigoriev I.V."/>
            <person name="Martin F.M."/>
        </authorList>
    </citation>
    <scope>NUCLEOTIDE SEQUENCE [LARGE SCALE GENOMIC DNA]</scope>
    <source>
        <strain evidence="1 2">CBS 459.81</strain>
    </source>
</reference>
<keyword evidence="2" id="KW-1185">Reference proteome</keyword>
<accession>A0A8E2JDK2</accession>
<dbReference type="Proteomes" id="UP000250266">
    <property type="component" value="Unassembled WGS sequence"/>
</dbReference>